<dbReference type="AlphaFoldDB" id="A0A9D4MMF7"/>
<feature type="region of interest" description="Disordered" evidence="1">
    <location>
        <begin position="1"/>
        <end position="85"/>
    </location>
</feature>
<dbReference type="EMBL" id="JAIWYP010000001">
    <property type="protein sequence ID" value="KAH3877947.1"/>
    <property type="molecule type" value="Genomic_DNA"/>
</dbReference>
<evidence type="ECO:0000313" key="2">
    <source>
        <dbReference type="EMBL" id="KAH3877947.1"/>
    </source>
</evidence>
<keyword evidence="3" id="KW-1185">Reference proteome</keyword>
<protein>
    <submittedName>
        <fullName evidence="2">Uncharacterized protein</fullName>
    </submittedName>
</protein>
<proteinExistence type="predicted"/>
<sequence length="85" mass="9639">MKKSITSQQSTRHRVRHNIRIHGKQCNTAPKNKANSAGQHQRRRHPVRHSIKVKAPYATQHQRKSYPECGKQCGTASKNEANSAT</sequence>
<gene>
    <name evidence="2" type="ORF">DPMN_001827</name>
</gene>
<dbReference type="Proteomes" id="UP000828390">
    <property type="component" value="Unassembled WGS sequence"/>
</dbReference>
<feature type="compositionally biased region" description="Polar residues" evidence="1">
    <location>
        <begin position="25"/>
        <end position="39"/>
    </location>
</feature>
<reference evidence="2" key="1">
    <citation type="journal article" date="2019" name="bioRxiv">
        <title>The Genome of the Zebra Mussel, Dreissena polymorpha: A Resource for Invasive Species Research.</title>
        <authorList>
            <person name="McCartney M.A."/>
            <person name="Auch B."/>
            <person name="Kono T."/>
            <person name="Mallez S."/>
            <person name="Zhang Y."/>
            <person name="Obille A."/>
            <person name="Becker A."/>
            <person name="Abrahante J.E."/>
            <person name="Garbe J."/>
            <person name="Badalamenti J.P."/>
            <person name="Herman A."/>
            <person name="Mangelson H."/>
            <person name="Liachko I."/>
            <person name="Sullivan S."/>
            <person name="Sone E.D."/>
            <person name="Koren S."/>
            <person name="Silverstein K.A.T."/>
            <person name="Beckman K.B."/>
            <person name="Gohl D.M."/>
        </authorList>
    </citation>
    <scope>NUCLEOTIDE SEQUENCE</scope>
    <source>
        <strain evidence="2">Duluth1</strain>
        <tissue evidence="2">Whole animal</tissue>
    </source>
</reference>
<feature type="compositionally biased region" description="Basic residues" evidence="1">
    <location>
        <begin position="11"/>
        <end position="23"/>
    </location>
</feature>
<feature type="compositionally biased region" description="Polar residues" evidence="1">
    <location>
        <begin position="1"/>
        <end position="10"/>
    </location>
</feature>
<comment type="caution">
    <text evidence="2">The sequence shown here is derived from an EMBL/GenBank/DDBJ whole genome shotgun (WGS) entry which is preliminary data.</text>
</comment>
<organism evidence="2 3">
    <name type="scientific">Dreissena polymorpha</name>
    <name type="common">Zebra mussel</name>
    <name type="synonym">Mytilus polymorpha</name>
    <dbReference type="NCBI Taxonomy" id="45954"/>
    <lineage>
        <taxon>Eukaryota</taxon>
        <taxon>Metazoa</taxon>
        <taxon>Spiralia</taxon>
        <taxon>Lophotrochozoa</taxon>
        <taxon>Mollusca</taxon>
        <taxon>Bivalvia</taxon>
        <taxon>Autobranchia</taxon>
        <taxon>Heteroconchia</taxon>
        <taxon>Euheterodonta</taxon>
        <taxon>Imparidentia</taxon>
        <taxon>Neoheterodontei</taxon>
        <taxon>Myida</taxon>
        <taxon>Dreissenoidea</taxon>
        <taxon>Dreissenidae</taxon>
        <taxon>Dreissena</taxon>
    </lineage>
</organism>
<feature type="compositionally biased region" description="Polar residues" evidence="1">
    <location>
        <begin position="74"/>
        <end position="85"/>
    </location>
</feature>
<feature type="compositionally biased region" description="Basic residues" evidence="1">
    <location>
        <begin position="40"/>
        <end position="52"/>
    </location>
</feature>
<evidence type="ECO:0000256" key="1">
    <source>
        <dbReference type="SAM" id="MobiDB-lite"/>
    </source>
</evidence>
<name>A0A9D4MMF7_DREPO</name>
<evidence type="ECO:0000313" key="3">
    <source>
        <dbReference type="Proteomes" id="UP000828390"/>
    </source>
</evidence>
<reference evidence="2" key="2">
    <citation type="submission" date="2020-11" db="EMBL/GenBank/DDBJ databases">
        <authorList>
            <person name="McCartney M.A."/>
            <person name="Auch B."/>
            <person name="Kono T."/>
            <person name="Mallez S."/>
            <person name="Becker A."/>
            <person name="Gohl D.M."/>
            <person name="Silverstein K.A.T."/>
            <person name="Koren S."/>
            <person name="Bechman K.B."/>
            <person name="Herman A."/>
            <person name="Abrahante J.E."/>
            <person name="Garbe J."/>
        </authorList>
    </citation>
    <scope>NUCLEOTIDE SEQUENCE</scope>
    <source>
        <strain evidence="2">Duluth1</strain>
        <tissue evidence="2">Whole animal</tissue>
    </source>
</reference>
<accession>A0A9D4MMF7</accession>